<proteinExistence type="predicted"/>
<dbReference type="EMBL" id="CP072385">
    <property type="protein sequence ID" value="QUC10831.1"/>
    <property type="molecule type" value="Genomic_DNA"/>
</dbReference>
<name>A0AB37HXM0_9ACTN</name>
<organism evidence="1 2">
    <name type="scientific">Arachnia propionica</name>
    <dbReference type="NCBI Taxonomy" id="1750"/>
    <lineage>
        <taxon>Bacteria</taxon>
        <taxon>Bacillati</taxon>
        <taxon>Actinomycetota</taxon>
        <taxon>Actinomycetes</taxon>
        <taxon>Propionibacteriales</taxon>
        <taxon>Propionibacteriaceae</taxon>
        <taxon>Arachnia</taxon>
    </lineage>
</organism>
<gene>
    <name evidence="1" type="ORF">J5A53_13875</name>
</gene>
<dbReference type="Proteomes" id="UP000677180">
    <property type="component" value="Chromosome"/>
</dbReference>
<dbReference type="RefSeq" id="WP_014845495.1">
    <property type="nucleotide sequence ID" value="NZ_CP040007.1"/>
</dbReference>
<accession>A0AB37HXM0</accession>
<evidence type="ECO:0000313" key="1">
    <source>
        <dbReference type="EMBL" id="QUC10831.1"/>
    </source>
</evidence>
<sequence>MYTNATANKDWADDIEGRTTYSWFPATPGSTTLRTDDMPWITDHVIADDKQTLSRSVIHMEKS</sequence>
<protein>
    <submittedName>
        <fullName evidence="1">Uncharacterized protein</fullName>
    </submittedName>
</protein>
<reference evidence="1" key="1">
    <citation type="submission" date="2021-03" db="EMBL/GenBank/DDBJ databases">
        <title>Human Oral Microbial Genomes.</title>
        <authorList>
            <person name="Johnston C.D."/>
            <person name="Chen T."/>
            <person name="Dewhirst F.E."/>
        </authorList>
    </citation>
    <scope>NUCLEOTIDE SEQUENCE</scope>
    <source>
        <strain evidence="1">F0714</strain>
    </source>
</reference>
<evidence type="ECO:0000313" key="2">
    <source>
        <dbReference type="Proteomes" id="UP000677180"/>
    </source>
</evidence>
<dbReference type="AlphaFoldDB" id="A0AB37HXM0"/>